<proteinExistence type="predicted"/>
<organism evidence="1 2">
    <name type="scientific">Ranatra chinensis</name>
    <dbReference type="NCBI Taxonomy" id="642074"/>
    <lineage>
        <taxon>Eukaryota</taxon>
        <taxon>Metazoa</taxon>
        <taxon>Ecdysozoa</taxon>
        <taxon>Arthropoda</taxon>
        <taxon>Hexapoda</taxon>
        <taxon>Insecta</taxon>
        <taxon>Pterygota</taxon>
        <taxon>Neoptera</taxon>
        <taxon>Paraneoptera</taxon>
        <taxon>Hemiptera</taxon>
        <taxon>Heteroptera</taxon>
        <taxon>Panheteroptera</taxon>
        <taxon>Nepomorpha</taxon>
        <taxon>Nepidae</taxon>
        <taxon>Ranatrinae</taxon>
        <taxon>Ranatra</taxon>
    </lineage>
</organism>
<dbReference type="AlphaFoldDB" id="A0ABD0Z302"/>
<dbReference type="Proteomes" id="UP001558652">
    <property type="component" value="Unassembled WGS sequence"/>
</dbReference>
<sequence length="224" mass="24987">MNKSSSGEETPAIANGWEQYAALLGSRVLRTDDEAPTWSLSINSEMTYDRITLYRGAYPWVQIGMKRKPCSGKPRTSWYNRPLDHAARCWLPRVEKEYGRERTNGREFVKPVQLMREVKAGVPRSAPSPIHHSQKTLPLEMKYLKVSGVGEAVGSKRNTLPVRQIAGPSDMCPLDGLRCLHVQRAGGPQFLGPVEPGPLQVEDDGPVGPGNRFRGRSNLLLVWI</sequence>
<name>A0ABD0Z302_9HEMI</name>
<reference evidence="1 2" key="1">
    <citation type="submission" date="2024-07" db="EMBL/GenBank/DDBJ databases">
        <title>Chromosome-level genome assembly of the water stick insect Ranatra chinensis (Heteroptera: Nepidae).</title>
        <authorList>
            <person name="Liu X."/>
        </authorList>
    </citation>
    <scope>NUCLEOTIDE SEQUENCE [LARGE SCALE GENOMIC DNA]</scope>
    <source>
        <strain evidence="1">Cailab_2021Rc</strain>
        <tissue evidence="1">Muscle</tissue>
    </source>
</reference>
<protein>
    <submittedName>
        <fullName evidence="1">Uncharacterized protein</fullName>
    </submittedName>
</protein>
<accession>A0ABD0Z302</accession>
<evidence type="ECO:0000313" key="2">
    <source>
        <dbReference type="Proteomes" id="UP001558652"/>
    </source>
</evidence>
<dbReference type="EMBL" id="JBFDAA010000004">
    <property type="protein sequence ID" value="KAL1138067.1"/>
    <property type="molecule type" value="Genomic_DNA"/>
</dbReference>
<gene>
    <name evidence="1" type="ORF">AAG570_009762</name>
</gene>
<evidence type="ECO:0000313" key="1">
    <source>
        <dbReference type="EMBL" id="KAL1138067.1"/>
    </source>
</evidence>
<keyword evidence="2" id="KW-1185">Reference proteome</keyword>
<comment type="caution">
    <text evidence="1">The sequence shown here is derived from an EMBL/GenBank/DDBJ whole genome shotgun (WGS) entry which is preliminary data.</text>
</comment>